<evidence type="ECO:0000313" key="2">
    <source>
        <dbReference type="Proteomes" id="UP001321786"/>
    </source>
</evidence>
<dbReference type="RefSeq" id="WP_338536721.1">
    <property type="nucleotide sequence ID" value="NZ_AP028654.1"/>
</dbReference>
<dbReference type="AlphaFoldDB" id="A0AAU9ETN2"/>
<sequence>MNNKVKKFESENRLKELNVNKTLNNLGINKDSNFLDYGAGTGIFTIPASHISKNTVFAYDINEDMLKIIKNKISKNGLKNIKLLGKEHELLSISPNSISDILLVTVYHELKNVENLFMHFDKLLNVDGKVHIIEFHYKETPSGPPLNHRISKEKILNEFKENNYKLYKEINLGDNYYLVTFTK</sequence>
<keyword evidence="1" id="KW-0808">Transferase</keyword>
<dbReference type="InterPro" id="IPR029063">
    <property type="entry name" value="SAM-dependent_MTases_sf"/>
</dbReference>
<gene>
    <name evidence="1" type="ORF">HLPR_07310</name>
</gene>
<dbReference type="Gene3D" id="3.40.50.150">
    <property type="entry name" value="Vaccinia Virus protein VP39"/>
    <property type="match status" value="1"/>
</dbReference>
<evidence type="ECO:0000313" key="1">
    <source>
        <dbReference type="EMBL" id="BEP28400.1"/>
    </source>
</evidence>
<dbReference type="EMBL" id="AP028654">
    <property type="protein sequence ID" value="BEP28400.1"/>
    <property type="molecule type" value="Genomic_DNA"/>
</dbReference>
<name>A0AAU9ETN2_9FIRM</name>
<protein>
    <submittedName>
        <fullName evidence="1">Class I SAM-dependent methyltransferase</fullName>
    </submittedName>
</protein>
<dbReference type="SUPFAM" id="SSF53335">
    <property type="entry name" value="S-adenosyl-L-methionine-dependent methyltransferases"/>
    <property type="match status" value="1"/>
</dbReference>
<keyword evidence="1" id="KW-0489">Methyltransferase</keyword>
<proteinExistence type="predicted"/>
<dbReference type="CDD" id="cd02440">
    <property type="entry name" value="AdoMet_MTases"/>
    <property type="match status" value="1"/>
</dbReference>
<dbReference type="GO" id="GO:0032259">
    <property type="term" value="P:methylation"/>
    <property type="evidence" value="ECO:0007669"/>
    <property type="project" value="UniProtKB-KW"/>
</dbReference>
<dbReference type="Proteomes" id="UP001321786">
    <property type="component" value="Chromosome"/>
</dbReference>
<reference evidence="1 2" key="1">
    <citation type="submission" date="2023-08" db="EMBL/GenBank/DDBJ databases">
        <title>Helicovermis profunda gen. nov., sp. nov., a novel mesophilic, fermentative bacterium within the Bacillota from a deep-sea hydrothermal vent chimney.</title>
        <authorList>
            <person name="Miyazaki U."/>
            <person name="Mizutani D."/>
            <person name="Hashimoto Y."/>
            <person name="Tame A."/>
            <person name="Sawayama S."/>
            <person name="Miyazaki J."/>
            <person name="Takai K."/>
            <person name="Nakagawa S."/>
        </authorList>
    </citation>
    <scope>NUCLEOTIDE SEQUENCE [LARGE SCALE GENOMIC DNA]</scope>
    <source>
        <strain evidence="1 2">S502</strain>
    </source>
</reference>
<organism evidence="1 2">
    <name type="scientific">Helicovermis profundi</name>
    <dbReference type="NCBI Taxonomy" id="3065157"/>
    <lineage>
        <taxon>Bacteria</taxon>
        <taxon>Bacillati</taxon>
        <taxon>Bacillota</taxon>
        <taxon>Clostridia</taxon>
        <taxon>Helicovermis</taxon>
    </lineage>
</organism>
<keyword evidence="2" id="KW-1185">Reference proteome</keyword>
<accession>A0AAU9ETN2</accession>
<dbReference type="Pfam" id="PF01209">
    <property type="entry name" value="Ubie_methyltran"/>
    <property type="match status" value="1"/>
</dbReference>
<dbReference type="KEGG" id="hprf:HLPR_07310"/>
<dbReference type="GO" id="GO:0008168">
    <property type="term" value="F:methyltransferase activity"/>
    <property type="evidence" value="ECO:0007669"/>
    <property type="project" value="UniProtKB-KW"/>
</dbReference>